<feature type="region of interest" description="Disordered" evidence="1">
    <location>
        <begin position="225"/>
        <end position="250"/>
    </location>
</feature>
<evidence type="ECO:0000256" key="2">
    <source>
        <dbReference type="SAM" id="Phobius"/>
    </source>
</evidence>
<protein>
    <submittedName>
        <fullName evidence="3">Uncharacterized protein</fullName>
    </submittedName>
</protein>
<keyword evidence="2" id="KW-0472">Membrane</keyword>
<reference evidence="3" key="1">
    <citation type="submission" date="2023-08" db="EMBL/GenBank/DDBJ databases">
        <authorList>
            <person name="Chen Y."/>
            <person name="Shah S."/>
            <person name="Dougan E. K."/>
            <person name="Thang M."/>
            <person name="Chan C."/>
        </authorList>
    </citation>
    <scope>NUCLEOTIDE SEQUENCE</scope>
</reference>
<evidence type="ECO:0000256" key="1">
    <source>
        <dbReference type="SAM" id="MobiDB-lite"/>
    </source>
</evidence>
<keyword evidence="4" id="KW-1185">Reference proteome</keyword>
<comment type="caution">
    <text evidence="3">The sequence shown here is derived from an EMBL/GenBank/DDBJ whole genome shotgun (WGS) entry which is preliminary data.</text>
</comment>
<keyword evidence="2" id="KW-0812">Transmembrane</keyword>
<organism evidence="3 4">
    <name type="scientific">Effrenium voratum</name>
    <dbReference type="NCBI Taxonomy" id="2562239"/>
    <lineage>
        <taxon>Eukaryota</taxon>
        <taxon>Sar</taxon>
        <taxon>Alveolata</taxon>
        <taxon>Dinophyceae</taxon>
        <taxon>Suessiales</taxon>
        <taxon>Symbiodiniaceae</taxon>
        <taxon>Effrenium</taxon>
    </lineage>
</organism>
<feature type="transmembrane region" description="Helical" evidence="2">
    <location>
        <begin position="294"/>
        <end position="316"/>
    </location>
</feature>
<dbReference type="EMBL" id="CAUJNA010003329">
    <property type="protein sequence ID" value="CAJ1399311.1"/>
    <property type="molecule type" value="Genomic_DNA"/>
</dbReference>
<dbReference type="AlphaFoldDB" id="A0AA36J4Z3"/>
<dbReference type="Proteomes" id="UP001178507">
    <property type="component" value="Unassembled WGS sequence"/>
</dbReference>
<proteinExistence type="predicted"/>
<sequence>MRVTNKKEWDQFCRSACTKAFPISLASVYQTNKGDLFEKWLEGNKDWGQAELLVQRSASNTNLNRKQWQAVKGRTLKEDYGEEKARKLMELRRSSGLWYADEDFPDDTEEAWYYMSVGHKVRQDNETRESMKIQGQVACDSSMLTALTADGSALAKGALPEGLMRHAVETEKIYHMLAKATSGVGDEAWYQKTFSTLDEKHAWFVKAKAAAEAIFAGIKKAEKKEQKEKNAGEGGNKKRKRGGAEPESSENALRDAEACLFAALVLGGNQERDLQRWLKNLVNLEPYEIQLAGLLKAAGGTFFTISIWVLAVTFLLQCYGRYFWKVGIKITGTLRLYLPRRRLTVANLNTWGHEEYAELGSKFKAAHDHLLCVLATCCWSLANATGVLDRASLLLLEEEAVSASDCLFSFLRAYQYLALHYRERKVLVFKLRPKHHYVWHTAWQIRLYRVNQRLFHTWDDESFLGKLKYIARCCHGLTMSRRVFSRYLLAFGVFLGAGNRAKGASPL</sequence>
<keyword evidence="2" id="KW-1133">Transmembrane helix</keyword>
<accession>A0AA36J4Z3</accession>
<name>A0AA36J4Z3_9DINO</name>
<gene>
    <name evidence="3" type="ORF">EVOR1521_LOCUS22867</name>
</gene>
<evidence type="ECO:0000313" key="4">
    <source>
        <dbReference type="Proteomes" id="UP001178507"/>
    </source>
</evidence>
<evidence type="ECO:0000313" key="3">
    <source>
        <dbReference type="EMBL" id="CAJ1399311.1"/>
    </source>
</evidence>